<name>A0A913YZ38_EXADI</name>
<evidence type="ECO:0000313" key="4">
    <source>
        <dbReference type="Proteomes" id="UP000887567"/>
    </source>
</evidence>
<dbReference type="PANTHER" id="PTHR10974">
    <property type="entry name" value="FI08016P-RELATED"/>
    <property type="match status" value="1"/>
</dbReference>
<dbReference type="PANTHER" id="PTHR10974:SF39">
    <property type="entry name" value="E2F TRANSCRIPTION FACTOR CC-MB DOMAIN-CONTAINING PROTEIN"/>
    <property type="match status" value="1"/>
</dbReference>
<feature type="compositionally biased region" description="Polar residues" evidence="1">
    <location>
        <begin position="48"/>
        <end position="57"/>
    </location>
</feature>
<proteinExistence type="predicted"/>
<dbReference type="OrthoDB" id="413313at2759"/>
<dbReference type="InterPro" id="IPR004245">
    <property type="entry name" value="DUF229"/>
</dbReference>
<dbReference type="InterPro" id="IPR017850">
    <property type="entry name" value="Alkaline_phosphatase_core_sf"/>
</dbReference>
<dbReference type="KEGG" id="epa:114576724"/>
<dbReference type="GO" id="GO:0005615">
    <property type="term" value="C:extracellular space"/>
    <property type="evidence" value="ECO:0007669"/>
    <property type="project" value="TreeGrafter"/>
</dbReference>
<dbReference type="Gene3D" id="3.40.720.10">
    <property type="entry name" value="Alkaline Phosphatase, subunit A"/>
    <property type="match status" value="1"/>
</dbReference>
<keyword evidence="2" id="KW-0472">Membrane</keyword>
<dbReference type="RefSeq" id="XP_028519712.1">
    <property type="nucleotide sequence ID" value="XM_028663911.1"/>
</dbReference>
<feature type="region of interest" description="Disordered" evidence="1">
    <location>
        <begin position="48"/>
        <end position="74"/>
    </location>
</feature>
<protein>
    <submittedName>
        <fullName evidence="3">Uncharacterized protein</fullName>
    </submittedName>
</protein>
<accession>A0A913YZ38</accession>
<evidence type="ECO:0000256" key="1">
    <source>
        <dbReference type="SAM" id="MobiDB-lite"/>
    </source>
</evidence>
<dbReference type="Proteomes" id="UP000887567">
    <property type="component" value="Unplaced"/>
</dbReference>
<organism evidence="3 4">
    <name type="scientific">Exaiptasia diaphana</name>
    <name type="common">Tropical sea anemone</name>
    <name type="synonym">Aiptasia pulchella</name>
    <dbReference type="NCBI Taxonomy" id="2652724"/>
    <lineage>
        <taxon>Eukaryota</taxon>
        <taxon>Metazoa</taxon>
        <taxon>Cnidaria</taxon>
        <taxon>Anthozoa</taxon>
        <taxon>Hexacorallia</taxon>
        <taxon>Actiniaria</taxon>
        <taxon>Aiptasiidae</taxon>
        <taxon>Exaiptasia</taxon>
    </lineage>
</organism>
<dbReference type="OMA" id="KHWERIS"/>
<dbReference type="EnsemblMetazoa" id="XM_028663911.1">
    <property type="protein sequence ID" value="XP_028519712.1"/>
    <property type="gene ID" value="LOC114576724"/>
</dbReference>
<sequence length="909" mass="104988">MKKIKRRILVVITITVAIVYVCKFYLNNELFTLEGLYGNEKIQNTHSIHQTTTSKTASVKRGIKQEVSSSQRQQNIRQKINQKMHSTEHIFDGIDEIVEEELKSIIGKEVEPNVHVISEHIEPQQQPLFEGNVLEKVLESFPVQKRNKFSKDVPCPNLSLGRSRKDLSSSNITCKPHITKDCLQANKAYKTKDKLIKCNNEKPVKDLCVFRDTWRPSSDSLTTVHCDLSPCGINPVHLIPIDNDFGILSSMEKWLEFSTAGTLERYLPDFVARKSIYGLQFCFLRCRKPGTQIYIKQVLSFPPILENTTKRYNDELINFNFINLKSVSRAHFYRSLPKTVQAMRHIVQNANTEGATVLDFELLQSTTPYSFHSLKGFMSGKSGLDYDTKQDYGFSSLFGLLKSKGYYTMLQDDTCWYDEWGSIFTNYAYQNKTPNSLLEFAQQWDYYNDVVRSANIDNMGLSNTACDVFKQYKSTNQLNEPTVCFSGRPYGEVFLDYTTRLFRANRDTNIKRPIFAFTNLGVGDETSGTRIRQMDDSFAHYVRTLSKDQDTLTVIFSDHGPKYTKYSFHSMEGRAEMYDALLFMILPKNVAEKLQYHKTNSLLKNQQRLVTTKDLHDAVLSVVDPPRKDGTMGLFSELPSQRHCGDLVMKPTAVCKCENWYQTYPDNHEPFTWMAELGLGEINNAIQEEFMIANNDAGFGKCQRLVGDSFRKIRYRREGTRQLVTMDIFVKPHREIFEVQIKSPIKPRGNTRDHIEVSALRRVSTFDVYKGCKDQEVPLDLCICKTGRYQASWRWIEVTSKRDMIHLMRQSKSFNSKLSVKDLHGNCLLLLLRKHDDNNEVFEIANICADRVYHVRVAGRSKSKSITSRNLPLSKLVRPFTMHFLFSVYHLKKPYGFYVKISYKWTSSN</sequence>
<keyword evidence="2" id="KW-0812">Transmembrane</keyword>
<dbReference type="SUPFAM" id="SSF53649">
    <property type="entry name" value="Alkaline phosphatase-like"/>
    <property type="match status" value="1"/>
</dbReference>
<evidence type="ECO:0000256" key="2">
    <source>
        <dbReference type="SAM" id="Phobius"/>
    </source>
</evidence>
<keyword evidence="4" id="KW-1185">Reference proteome</keyword>
<feature type="transmembrane region" description="Helical" evidence="2">
    <location>
        <begin position="7"/>
        <end position="26"/>
    </location>
</feature>
<keyword evidence="2" id="KW-1133">Transmembrane helix</keyword>
<evidence type="ECO:0000313" key="3">
    <source>
        <dbReference type="EnsemblMetazoa" id="XP_028519712.1"/>
    </source>
</evidence>
<dbReference type="AlphaFoldDB" id="A0A913YZ38"/>
<dbReference type="GeneID" id="114576724"/>
<reference evidence="3" key="1">
    <citation type="submission" date="2022-11" db="UniProtKB">
        <authorList>
            <consortium name="EnsemblMetazoa"/>
        </authorList>
    </citation>
    <scope>IDENTIFICATION</scope>
</reference>
<dbReference type="Pfam" id="PF02995">
    <property type="entry name" value="DUF229"/>
    <property type="match status" value="1"/>
</dbReference>